<dbReference type="AlphaFoldDB" id="A0A7Y4JQF9"/>
<evidence type="ECO:0000313" key="3">
    <source>
        <dbReference type="EMBL" id="NOK08317.1"/>
    </source>
</evidence>
<keyword evidence="1" id="KW-1133">Transmembrane helix</keyword>
<organism evidence="3 4">
    <name type="scientific">Corallococcus exercitus</name>
    <dbReference type="NCBI Taxonomy" id="2316736"/>
    <lineage>
        <taxon>Bacteria</taxon>
        <taxon>Pseudomonadati</taxon>
        <taxon>Myxococcota</taxon>
        <taxon>Myxococcia</taxon>
        <taxon>Myxococcales</taxon>
        <taxon>Cystobacterineae</taxon>
        <taxon>Myxococcaceae</taxon>
        <taxon>Corallococcus</taxon>
    </lineage>
</organism>
<reference evidence="3 4" key="1">
    <citation type="submission" date="2020-05" db="EMBL/GenBank/DDBJ databases">
        <authorList>
            <person name="Whitworth D."/>
        </authorList>
    </citation>
    <scope>NUCLEOTIDE SEQUENCE [LARGE SCALE GENOMIC DNA]</scope>
    <source>
        <strain evidence="3 4">CA046A</strain>
    </source>
</reference>
<evidence type="ECO:0000259" key="2">
    <source>
        <dbReference type="Pfam" id="PF13490"/>
    </source>
</evidence>
<proteinExistence type="predicted"/>
<dbReference type="Pfam" id="PF13490">
    <property type="entry name" value="zf-HC2"/>
    <property type="match status" value="1"/>
</dbReference>
<sequence>MNAHCTRLPAFVDGELPLEHHEGFRAHLVSCVACGVRFHDLLQADILGRLALAKAAPTHEATADSPAPWSVPFEPADVRVPPPRRGRPHWSHLGALALALALVGIGAARVPRDAPTP</sequence>
<keyword evidence="1" id="KW-0812">Transmembrane</keyword>
<dbReference type="EMBL" id="JABFJW010000021">
    <property type="protein sequence ID" value="NOK08317.1"/>
    <property type="molecule type" value="Genomic_DNA"/>
</dbReference>
<dbReference type="InterPro" id="IPR027383">
    <property type="entry name" value="Znf_put"/>
</dbReference>
<keyword evidence="1" id="KW-0472">Membrane</keyword>
<accession>A0A7Y4JQF9</accession>
<protein>
    <submittedName>
        <fullName evidence="3">Zf-HC2 domain-containing protein</fullName>
    </submittedName>
</protein>
<gene>
    <name evidence="3" type="ORF">HNS30_04600</name>
</gene>
<comment type="caution">
    <text evidence="3">The sequence shown here is derived from an EMBL/GenBank/DDBJ whole genome shotgun (WGS) entry which is preliminary data.</text>
</comment>
<dbReference type="Proteomes" id="UP000528460">
    <property type="component" value="Unassembled WGS sequence"/>
</dbReference>
<dbReference type="RefSeq" id="WP_171412578.1">
    <property type="nucleotide sequence ID" value="NZ_JABFJW010000021.1"/>
</dbReference>
<evidence type="ECO:0000256" key="1">
    <source>
        <dbReference type="SAM" id="Phobius"/>
    </source>
</evidence>
<feature type="non-terminal residue" evidence="3">
    <location>
        <position position="117"/>
    </location>
</feature>
<feature type="transmembrane region" description="Helical" evidence="1">
    <location>
        <begin position="93"/>
        <end position="111"/>
    </location>
</feature>
<evidence type="ECO:0000313" key="4">
    <source>
        <dbReference type="Proteomes" id="UP000528460"/>
    </source>
</evidence>
<feature type="domain" description="Putative zinc-finger" evidence="2">
    <location>
        <begin position="7"/>
        <end position="34"/>
    </location>
</feature>
<name>A0A7Y4JQF9_9BACT</name>